<evidence type="ECO:0000256" key="1">
    <source>
        <dbReference type="ARBA" id="ARBA00007730"/>
    </source>
</evidence>
<dbReference type="EMBL" id="QAOG01000001">
    <property type="protein sequence ID" value="PTQ62319.1"/>
    <property type="molecule type" value="Genomic_DNA"/>
</dbReference>
<dbReference type="Proteomes" id="UP000244189">
    <property type="component" value="Unassembled WGS sequence"/>
</dbReference>
<evidence type="ECO:0000256" key="3">
    <source>
        <dbReference type="ARBA" id="ARBA00023002"/>
    </source>
</evidence>
<dbReference type="SUPFAM" id="SSF51197">
    <property type="entry name" value="Clavaminate synthase-like"/>
    <property type="match status" value="1"/>
</dbReference>
<dbReference type="InterPro" id="IPR027443">
    <property type="entry name" value="IPNS-like_sf"/>
</dbReference>
<evidence type="ECO:0000256" key="2">
    <source>
        <dbReference type="ARBA" id="ARBA00022964"/>
    </source>
</evidence>
<dbReference type="GO" id="GO:0016020">
    <property type="term" value="C:membrane"/>
    <property type="evidence" value="ECO:0007669"/>
    <property type="project" value="TreeGrafter"/>
</dbReference>
<dbReference type="PANTHER" id="PTHR46332:SF5">
    <property type="entry name" value="ASPARTATE BETA-HYDROXYLASE DOMAIN CONTAINING 2"/>
    <property type="match status" value="1"/>
</dbReference>
<sequence length="430" mass="47031">MTNSTAERSVDMLLRDADRAQRAGDRASATAAFEAILSRKPDHPVALNAVGMAALGRDDRRAATYFTRAAAADPTAAPLWMNLASAHRGLGDADAERAALERALALDQRNLMANVRIAELFERTADMSAAAFRWGGVATVIQAMPDRPPALDQLLARATDRIAVLSQALSDDVDTAMQPLRTAAAAGQQARFDACIDAMLGRRRIYAPAPHGLHFPFLPADEFFARDHFDWLAQLEAATPAILAELQTLLADTAPDFTPYVTMMPGTPPNLWSALDHSADWSVQYLWRYGVRNDQLCARCPQTAAVLDSLPLADIPGRAPTAFFSILKPGTHLPPHTGVSNIRSIVHLPLIVPDRCAFRVGGETREWRVGEAFVFDDTIEHEAWNNSDSIRAVLIIDVWNPYLSEVERTMLRHLFGALGTRLGDNGQIVD</sequence>
<gene>
    <name evidence="5" type="ORF">C8J26_0598</name>
</gene>
<dbReference type="InterPro" id="IPR007803">
    <property type="entry name" value="Asp/Arg/Pro-Hydrxlase"/>
</dbReference>
<organism evidence="5 6">
    <name type="scientific">Sphingomonas aurantiaca</name>
    <dbReference type="NCBI Taxonomy" id="185949"/>
    <lineage>
        <taxon>Bacteria</taxon>
        <taxon>Pseudomonadati</taxon>
        <taxon>Pseudomonadota</taxon>
        <taxon>Alphaproteobacteria</taxon>
        <taxon>Sphingomonadales</taxon>
        <taxon>Sphingomonadaceae</taxon>
        <taxon>Sphingomonas</taxon>
    </lineage>
</organism>
<keyword evidence="3" id="KW-0560">Oxidoreductase</keyword>
<name>A0A2T5GSL8_9SPHN</name>
<keyword evidence="6" id="KW-1185">Reference proteome</keyword>
<dbReference type="Gene3D" id="2.60.120.330">
    <property type="entry name" value="B-lactam Antibiotic, Isopenicillin N Synthase, Chain"/>
    <property type="match status" value="1"/>
</dbReference>
<reference evidence="5 6" key="1">
    <citation type="submission" date="2018-04" db="EMBL/GenBank/DDBJ databases">
        <title>Genomic Encyclopedia of Type Strains, Phase III (KMG-III): the genomes of soil and plant-associated and newly described type strains.</title>
        <authorList>
            <person name="Whitman W."/>
        </authorList>
    </citation>
    <scope>NUCLEOTIDE SEQUENCE [LARGE SCALE GENOMIC DNA]</scope>
    <source>
        <strain evidence="5 6">MA101b</strain>
    </source>
</reference>
<dbReference type="InterPro" id="IPR051821">
    <property type="entry name" value="Asp/Asn_beta-hydroxylase"/>
</dbReference>
<dbReference type="PANTHER" id="PTHR46332">
    <property type="entry name" value="ASPARTATE BETA-HYDROXYLASE DOMAIN-CONTAINING PROTEIN 2"/>
    <property type="match status" value="1"/>
</dbReference>
<dbReference type="GO" id="GO:0051213">
    <property type="term" value="F:dioxygenase activity"/>
    <property type="evidence" value="ECO:0007669"/>
    <property type="project" value="UniProtKB-KW"/>
</dbReference>
<evidence type="ECO:0000313" key="6">
    <source>
        <dbReference type="Proteomes" id="UP000244189"/>
    </source>
</evidence>
<dbReference type="Pfam" id="PF05118">
    <property type="entry name" value="Asp_Arg_Hydrox"/>
    <property type="match status" value="1"/>
</dbReference>
<evidence type="ECO:0000313" key="5">
    <source>
        <dbReference type="EMBL" id="PTQ62319.1"/>
    </source>
</evidence>
<comment type="caution">
    <text evidence="5">The sequence shown here is derived from an EMBL/GenBank/DDBJ whole genome shotgun (WGS) entry which is preliminary data.</text>
</comment>
<dbReference type="AlphaFoldDB" id="A0A2T5GSL8"/>
<protein>
    <submittedName>
        <fullName evidence="5">Tetratricopeptide repeat protein</fullName>
    </submittedName>
</protein>
<feature type="domain" description="Aspartyl/asparaginy/proline hydroxylase" evidence="4">
    <location>
        <begin position="241"/>
        <end position="401"/>
    </location>
</feature>
<dbReference type="Gene3D" id="1.25.40.10">
    <property type="entry name" value="Tetratricopeptide repeat domain"/>
    <property type="match status" value="1"/>
</dbReference>
<dbReference type="SUPFAM" id="SSF48452">
    <property type="entry name" value="TPR-like"/>
    <property type="match status" value="1"/>
</dbReference>
<comment type="similarity">
    <text evidence="1">Belongs to the aspartyl/asparaginyl beta-hydroxylase family.</text>
</comment>
<keyword evidence="2" id="KW-0223">Dioxygenase</keyword>
<dbReference type="RefSeq" id="WP_107956639.1">
    <property type="nucleotide sequence ID" value="NZ_QAOG01000001.1"/>
</dbReference>
<accession>A0A2T5GSL8</accession>
<evidence type="ECO:0000259" key="4">
    <source>
        <dbReference type="Pfam" id="PF05118"/>
    </source>
</evidence>
<proteinExistence type="inferred from homology"/>
<dbReference type="InterPro" id="IPR011990">
    <property type="entry name" value="TPR-like_helical_dom_sf"/>
</dbReference>